<keyword evidence="2" id="KW-1185">Reference proteome</keyword>
<name>A0AAV0AY95_PHAPC</name>
<proteinExistence type="predicted"/>
<evidence type="ECO:0000313" key="2">
    <source>
        <dbReference type="Proteomes" id="UP001153365"/>
    </source>
</evidence>
<comment type="caution">
    <text evidence="1">The sequence shown here is derived from an EMBL/GenBank/DDBJ whole genome shotgun (WGS) entry which is preliminary data.</text>
</comment>
<dbReference type="Proteomes" id="UP001153365">
    <property type="component" value="Unassembled WGS sequence"/>
</dbReference>
<sequence length="144" mass="16582">MDGAIIKSTKEMSPKINDQYQDLNQLSSNTFKNDYDDNEGKLNGVFEAFHTRFEKLVVQEGWSSLAWGRDWLTRINGCFLIDEVHKMLLEAEERPLVITLMVTDSQSQSHLHLQKLPTLQPQMVILMNYLLHRGGAILHLNLKS</sequence>
<accession>A0AAV0AY95</accession>
<organism evidence="1 2">
    <name type="scientific">Phakopsora pachyrhizi</name>
    <name type="common">Asian soybean rust disease fungus</name>
    <dbReference type="NCBI Taxonomy" id="170000"/>
    <lineage>
        <taxon>Eukaryota</taxon>
        <taxon>Fungi</taxon>
        <taxon>Dikarya</taxon>
        <taxon>Basidiomycota</taxon>
        <taxon>Pucciniomycotina</taxon>
        <taxon>Pucciniomycetes</taxon>
        <taxon>Pucciniales</taxon>
        <taxon>Phakopsoraceae</taxon>
        <taxon>Phakopsora</taxon>
    </lineage>
</organism>
<dbReference type="AlphaFoldDB" id="A0AAV0AY95"/>
<reference evidence="1" key="1">
    <citation type="submission" date="2022-06" db="EMBL/GenBank/DDBJ databases">
        <authorList>
            <consortium name="SYNGENTA / RWTH Aachen University"/>
        </authorList>
    </citation>
    <scope>NUCLEOTIDE SEQUENCE</scope>
</reference>
<dbReference type="EMBL" id="CALTRL010001986">
    <property type="protein sequence ID" value="CAH7674377.1"/>
    <property type="molecule type" value="Genomic_DNA"/>
</dbReference>
<evidence type="ECO:0000313" key="1">
    <source>
        <dbReference type="EMBL" id="CAH7674377.1"/>
    </source>
</evidence>
<protein>
    <submittedName>
        <fullName evidence="1">Uncharacterized protein</fullName>
    </submittedName>
</protein>
<gene>
    <name evidence="1" type="ORF">PPACK8108_LOCUS9283</name>
</gene>